<feature type="domain" description="HTH tetR-type" evidence="5">
    <location>
        <begin position="16"/>
        <end position="76"/>
    </location>
</feature>
<keyword evidence="3" id="KW-0804">Transcription</keyword>
<gene>
    <name evidence="6" type="ORF">GCM10023318_17730</name>
</gene>
<dbReference type="Gene3D" id="1.10.357.10">
    <property type="entry name" value="Tetracycline Repressor, domain 2"/>
    <property type="match status" value="1"/>
</dbReference>
<dbReference type="PANTHER" id="PTHR47506">
    <property type="entry name" value="TRANSCRIPTIONAL REGULATORY PROTEIN"/>
    <property type="match status" value="1"/>
</dbReference>
<organism evidence="6 7">
    <name type="scientific">Nocardia callitridis</name>
    <dbReference type="NCBI Taxonomy" id="648753"/>
    <lineage>
        <taxon>Bacteria</taxon>
        <taxon>Bacillati</taxon>
        <taxon>Actinomycetota</taxon>
        <taxon>Actinomycetes</taxon>
        <taxon>Mycobacteriales</taxon>
        <taxon>Nocardiaceae</taxon>
        <taxon>Nocardia</taxon>
    </lineage>
</organism>
<dbReference type="RefSeq" id="WP_345494743.1">
    <property type="nucleotide sequence ID" value="NZ_BAABJM010000002.1"/>
</dbReference>
<evidence type="ECO:0000256" key="4">
    <source>
        <dbReference type="PROSITE-ProRule" id="PRU00335"/>
    </source>
</evidence>
<dbReference type="PRINTS" id="PR00455">
    <property type="entry name" value="HTHTETR"/>
</dbReference>
<evidence type="ECO:0000256" key="1">
    <source>
        <dbReference type="ARBA" id="ARBA00023015"/>
    </source>
</evidence>
<dbReference type="InterPro" id="IPR009057">
    <property type="entry name" value="Homeodomain-like_sf"/>
</dbReference>
<evidence type="ECO:0000259" key="5">
    <source>
        <dbReference type="PROSITE" id="PS50977"/>
    </source>
</evidence>
<dbReference type="InterPro" id="IPR001647">
    <property type="entry name" value="HTH_TetR"/>
</dbReference>
<reference evidence="7" key="1">
    <citation type="journal article" date="2019" name="Int. J. Syst. Evol. Microbiol.">
        <title>The Global Catalogue of Microorganisms (GCM) 10K type strain sequencing project: providing services to taxonomists for standard genome sequencing and annotation.</title>
        <authorList>
            <consortium name="The Broad Institute Genomics Platform"/>
            <consortium name="The Broad Institute Genome Sequencing Center for Infectious Disease"/>
            <person name="Wu L."/>
            <person name="Ma J."/>
        </authorList>
    </citation>
    <scope>NUCLEOTIDE SEQUENCE [LARGE SCALE GENOMIC DNA]</scope>
    <source>
        <strain evidence="7">JCM 18298</strain>
    </source>
</reference>
<accession>A0ABP9K1B2</accession>
<evidence type="ECO:0000313" key="7">
    <source>
        <dbReference type="Proteomes" id="UP001500603"/>
    </source>
</evidence>
<dbReference type="EMBL" id="BAABJM010000002">
    <property type="protein sequence ID" value="GAA5049180.1"/>
    <property type="molecule type" value="Genomic_DNA"/>
</dbReference>
<dbReference type="SUPFAM" id="SSF46689">
    <property type="entry name" value="Homeodomain-like"/>
    <property type="match status" value="1"/>
</dbReference>
<keyword evidence="2 4" id="KW-0238">DNA-binding</keyword>
<dbReference type="PROSITE" id="PS50977">
    <property type="entry name" value="HTH_TETR_2"/>
    <property type="match status" value="1"/>
</dbReference>
<protein>
    <submittedName>
        <fullName evidence="6">TetR/AcrR family transcriptional regulator</fullName>
    </submittedName>
</protein>
<keyword evidence="7" id="KW-1185">Reference proteome</keyword>
<evidence type="ECO:0000313" key="6">
    <source>
        <dbReference type="EMBL" id="GAA5049180.1"/>
    </source>
</evidence>
<proteinExistence type="predicted"/>
<dbReference type="Pfam" id="PF00440">
    <property type="entry name" value="TetR_N"/>
    <property type="match status" value="1"/>
</dbReference>
<evidence type="ECO:0000256" key="2">
    <source>
        <dbReference type="ARBA" id="ARBA00023125"/>
    </source>
</evidence>
<feature type="DNA-binding region" description="H-T-H motif" evidence="4">
    <location>
        <begin position="39"/>
        <end position="58"/>
    </location>
</feature>
<keyword evidence="1" id="KW-0805">Transcription regulation</keyword>
<comment type="caution">
    <text evidence="6">The sequence shown here is derived from an EMBL/GenBank/DDBJ whole genome shotgun (WGS) entry which is preliminary data.</text>
</comment>
<evidence type="ECO:0000256" key="3">
    <source>
        <dbReference type="ARBA" id="ARBA00023163"/>
    </source>
</evidence>
<dbReference type="PANTHER" id="PTHR47506:SF1">
    <property type="entry name" value="HTH-TYPE TRANSCRIPTIONAL REGULATOR YJDC"/>
    <property type="match status" value="1"/>
</dbReference>
<name>A0ABP9K1B2_9NOCA</name>
<sequence>MSTRESPSETTATDGADRRVSVLDSALVTFARFGYRKTSMEDVAKAARISRPGLYFLFASKAELFRAAVVQALEQDLADVTRILGQPERSLRDRLLDSFDRWAGRYIGPMTRDVATVIENDPDLLGTIIETKPRQFEELITDAVAAELGAAAAAKIAPTMISASIGIKHQVSSRELYLERFAVAVDLLVP</sequence>
<dbReference type="Proteomes" id="UP001500603">
    <property type="component" value="Unassembled WGS sequence"/>
</dbReference>